<gene>
    <name evidence="2" type="ORF">ENX03_04995</name>
</gene>
<dbReference type="AlphaFoldDB" id="A0A7C3LTJ1"/>
<dbReference type="InterPro" id="IPR031849">
    <property type="entry name" value="DUF5069"/>
</dbReference>
<comment type="caution">
    <text evidence="2">The sequence shown here is derived from an EMBL/GenBank/DDBJ whole genome shotgun (WGS) entry which is preliminary data.</text>
</comment>
<proteinExistence type="predicted"/>
<protein>
    <submittedName>
        <fullName evidence="2">DUF5069 domain-containing protein</fullName>
    </submittedName>
</protein>
<reference evidence="2" key="1">
    <citation type="journal article" date="2020" name="mSystems">
        <title>Genome- and Community-Level Interaction Insights into Carbon Utilization and Element Cycling Functions of Hydrothermarchaeota in Hydrothermal Sediment.</title>
        <authorList>
            <person name="Zhou Z."/>
            <person name="Liu Y."/>
            <person name="Xu W."/>
            <person name="Pan J."/>
            <person name="Luo Z.H."/>
            <person name="Li M."/>
        </authorList>
    </citation>
    <scope>NUCLEOTIDE SEQUENCE [LARGE SCALE GENOMIC DNA]</scope>
    <source>
        <strain evidence="2">SpSt-902</strain>
    </source>
</reference>
<evidence type="ECO:0000313" key="2">
    <source>
        <dbReference type="EMBL" id="HFT93287.1"/>
    </source>
</evidence>
<organism evidence="2">
    <name type="scientific">Leptospirillum ferriphilum</name>
    <dbReference type="NCBI Taxonomy" id="178606"/>
    <lineage>
        <taxon>Bacteria</taxon>
        <taxon>Pseudomonadati</taxon>
        <taxon>Nitrospirota</taxon>
        <taxon>Nitrospiria</taxon>
        <taxon>Nitrospirales</taxon>
        <taxon>Nitrospiraceae</taxon>
        <taxon>Leptospirillum</taxon>
    </lineage>
</organism>
<evidence type="ECO:0000259" key="1">
    <source>
        <dbReference type="Pfam" id="PF16798"/>
    </source>
</evidence>
<feature type="domain" description="DUF5069" evidence="1">
    <location>
        <begin position="3"/>
        <end position="140"/>
    </location>
</feature>
<dbReference type="Pfam" id="PF16798">
    <property type="entry name" value="DUF5069"/>
    <property type="match status" value="1"/>
</dbReference>
<sequence length="148" mass="16940">MRERLRSPRETLGGFPILPRLIDKVRLFHEGHLPEEYVPNLLGPQPFLDGRLLDFTGLRAEGLRVAILGCSDDSCVLSWVLEHGIHRSAEEIRQWKLSIEHSPVSPERARARLQVYPEVGARFDLFRLNPFDLIDLDEGRIERPGIIG</sequence>
<accession>A0A7C3LTJ1</accession>
<dbReference type="EMBL" id="DTMM01000096">
    <property type="protein sequence ID" value="HFT93287.1"/>
    <property type="molecule type" value="Genomic_DNA"/>
</dbReference>
<name>A0A7C3LTJ1_9BACT</name>